<dbReference type="Proteomes" id="UP000076408">
    <property type="component" value="Unassembled WGS sequence"/>
</dbReference>
<dbReference type="GO" id="GO:0006900">
    <property type="term" value="P:vesicle budding from membrane"/>
    <property type="evidence" value="ECO:0007669"/>
    <property type="project" value="TreeGrafter"/>
</dbReference>
<dbReference type="Gene3D" id="6.10.250.1710">
    <property type="match status" value="1"/>
</dbReference>
<keyword evidence="3" id="KW-0967">Endosome</keyword>
<dbReference type="PANTHER" id="PTHR22761:SF10">
    <property type="entry name" value="GH13992P"/>
    <property type="match status" value="1"/>
</dbReference>
<organism evidence="5 6">
    <name type="scientific">Anopheles stephensi</name>
    <name type="common">Indo-Pakistan malaria mosquito</name>
    <dbReference type="NCBI Taxonomy" id="30069"/>
    <lineage>
        <taxon>Eukaryota</taxon>
        <taxon>Metazoa</taxon>
        <taxon>Ecdysozoa</taxon>
        <taxon>Arthropoda</taxon>
        <taxon>Hexapoda</taxon>
        <taxon>Insecta</taxon>
        <taxon>Pterygota</taxon>
        <taxon>Neoptera</taxon>
        <taxon>Endopterygota</taxon>
        <taxon>Diptera</taxon>
        <taxon>Nematocera</taxon>
        <taxon>Culicoidea</taxon>
        <taxon>Culicidae</taxon>
        <taxon>Anophelinae</taxon>
        <taxon>Anopheles</taxon>
    </lineage>
</organism>
<dbReference type="VEuPathDB" id="VectorBase:ASTEI20_032568"/>
<dbReference type="FunFam" id="1.10.287.1060:FF:000001">
    <property type="entry name" value="Charged multivesicular body protein 4b"/>
    <property type="match status" value="1"/>
</dbReference>
<dbReference type="Pfam" id="PF03357">
    <property type="entry name" value="Snf7"/>
    <property type="match status" value="1"/>
</dbReference>
<reference evidence="5" key="2">
    <citation type="submission" date="2020-05" db="UniProtKB">
        <authorList>
            <consortium name="EnsemblMetazoa"/>
        </authorList>
    </citation>
    <scope>IDENTIFICATION</scope>
    <source>
        <strain evidence="5">Indian</strain>
    </source>
</reference>
<dbReference type="VEuPathDB" id="VectorBase:ASTEI07273"/>
<dbReference type="VEuPathDB" id="VectorBase:ASTE010535"/>
<evidence type="ECO:0000256" key="3">
    <source>
        <dbReference type="ARBA" id="ARBA00022753"/>
    </source>
</evidence>
<evidence type="ECO:0000313" key="6">
    <source>
        <dbReference type="Proteomes" id="UP000076408"/>
    </source>
</evidence>
<dbReference type="OMA" id="IHDAIGW"/>
<comment type="subcellular location">
    <subcellularLocation>
        <location evidence="1">Late endosome</location>
    </subcellularLocation>
</comment>
<dbReference type="PANTHER" id="PTHR22761">
    <property type="entry name" value="CHARGED MULTIVESICULAR BODY PROTEIN"/>
    <property type="match status" value="1"/>
</dbReference>
<evidence type="ECO:0000256" key="2">
    <source>
        <dbReference type="ARBA" id="ARBA00006190"/>
    </source>
</evidence>
<keyword evidence="6" id="KW-1185">Reference proteome</keyword>
<dbReference type="InterPro" id="IPR005024">
    <property type="entry name" value="Snf7_fam"/>
</dbReference>
<comment type="similarity">
    <text evidence="2">Belongs to the SNF7 family.</text>
</comment>
<dbReference type="AlphaFoldDB" id="A0A182YFN7"/>
<evidence type="ECO:0000256" key="1">
    <source>
        <dbReference type="ARBA" id="ARBA00004603"/>
    </source>
</evidence>
<dbReference type="GO" id="GO:0032511">
    <property type="term" value="P:late endosome to vacuole transport via multivesicular body sorting pathway"/>
    <property type="evidence" value="ECO:0007669"/>
    <property type="project" value="TreeGrafter"/>
</dbReference>
<proteinExistence type="inferred from homology"/>
<dbReference type="EnsemblMetazoa" id="ASTEI07273-RA">
    <property type="protein sequence ID" value="ASTEI07273-PA"/>
    <property type="gene ID" value="ASTEI07273"/>
</dbReference>
<dbReference type="STRING" id="30069.A0A182YFN7"/>
<evidence type="ECO:0000313" key="5">
    <source>
        <dbReference type="EnsemblMetazoa" id="ASTEI07273-PA"/>
    </source>
</evidence>
<reference evidence="6" key="1">
    <citation type="journal article" date="2014" name="Genome Biol.">
        <title>Genome analysis of a major urban malaria vector mosquito, Anopheles stephensi.</title>
        <authorList>
            <person name="Jiang X."/>
            <person name="Peery A."/>
            <person name="Hall A.B."/>
            <person name="Sharma A."/>
            <person name="Chen X.G."/>
            <person name="Waterhouse R.M."/>
            <person name="Komissarov A."/>
            <person name="Riehle M.M."/>
            <person name="Shouche Y."/>
            <person name="Sharakhova M.V."/>
            <person name="Lawson D."/>
            <person name="Pakpour N."/>
            <person name="Arensburger P."/>
            <person name="Davidson V.L."/>
            <person name="Eiglmeier K."/>
            <person name="Emrich S."/>
            <person name="George P."/>
            <person name="Kennedy R.C."/>
            <person name="Mane S.P."/>
            <person name="Maslen G."/>
            <person name="Oringanje C."/>
            <person name="Qi Y."/>
            <person name="Settlage R."/>
            <person name="Tojo M."/>
            <person name="Tubio J.M."/>
            <person name="Unger M.F."/>
            <person name="Wang B."/>
            <person name="Vernick K.D."/>
            <person name="Ribeiro J.M."/>
            <person name="James A.A."/>
            <person name="Michel K."/>
            <person name="Riehle M.A."/>
            <person name="Luckhart S."/>
            <person name="Sharakhov I.V."/>
            <person name="Tu Z."/>
        </authorList>
    </citation>
    <scope>NUCLEOTIDE SEQUENCE [LARGE SCALE GENOMIC DNA]</scope>
    <source>
        <strain evidence="6">Indian</strain>
    </source>
</reference>
<accession>A0A182YFN7</accession>
<dbReference type="VEuPathDB" id="VectorBase:ASTEI20_043284"/>
<name>A0A182YFN7_ANOST</name>
<protein>
    <submittedName>
        <fullName evidence="5">Uncharacterized protein</fullName>
    </submittedName>
</protein>
<dbReference type="GO" id="GO:0009898">
    <property type="term" value="C:cytoplasmic side of plasma membrane"/>
    <property type="evidence" value="ECO:0007669"/>
    <property type="project" value="TreeGrafter"/>
</dbReference>
<dbReference type="Gene3D" id="1.10.287.1060">
    <property type="entry name" value="ESAT-6-like"/>
    <property type="match status" value="1"/>
</dbReference>
<keyword evidence="4" id="KW-0175">Coiled coil</keyword>
<dbReference type="GO" id="GO:0000815">
    <property type="term" value="C:ESCRT III complex"/>
    <property type="evidence" value="ECO:0007669"/>
    <property type="project" value="TreeGrafter"/>
</dbReference>
<dbReference type="GO" id="GO:0005771">
    <property type="term" value="C:multivesicular body"/>
    <property type="evidence" value="ECO:0007669"/>
    <property type="project" value="TreeGrafter"/>
</dbReference>
<evidence type="ECO:0000256" key="4">
    <source>
        <dbReference type="ARBA" id="ARBA00023054"/>
    </source>
</evidence>
<sequence>MSFFGKLFTGKKGEPAPTASEAIQKLRDIENMLTKKQEFLEKKIELEIDTARKNGTKNKRAAIQALKRKKRYEKQLQQIDGTLSTIEMQREALENANTNAEVLKTMKKASDALKVTHKDMNIDDVHDLMDDIAEQNDIANEISNAVSSAVGFGQDIDEDELEKELEELEQEELDKELLGVQPETDELPEVPSTDLPAKAKEKEKKKGKLYESPIRLDVGRFFPLDCVLRSMAAFVYSFYNPYDYNLNLQKFEYFKYPPHGKRLPQRDASVAQKAIAVVTYFHNLLAGHPVQEQRYYIPFDPNRAMQLRGAYQRQFGYRGENLIALIGNGYSPQALRHYGAIGKDFGKY</sequence>